<keyword evidence="7" id="KW-0503">Monooxygenase</keyword>
<comment type="caution">
    <text evidence="7">The sequence shown here is derived from an EMBL/GenBank/DDBJ whole genome shotgun (WGS) entry which is preliminary data.</text>
</comment>
<evidence type="ECO:0000256" key="3">
    <source>
        <dbReference type="ARBA" id="ARBA00022827"/>
    </source>
</evidence>
<dbReference type="EMBL" id="BQXU01000007">
    <property type="protein sequence ID" value="GKT43289.1"/>
    <property type="molecule type" value="Genomic_DNA"/>
</dbReference>
<keyword evidence="4" id="KW-0560">Oxidoreductase</keyword>
<evidence type="ECO:0000256" key="5">
    <source>
        <dbReference type="SAM" id="SignalP"/>
    </source>
</evidence>
<dbReference type="GeneID" id="73324272"/>
<dbReference type="InterPro" id="IPR050416">
    <property type="entry name" value="FAD-linked_Oxidoreductase"/>
</dbReference>
<protein>
    <submittedName>
        <fullName evidence="7">FAD-dependent monooxygenase yanF</fullName>
    </submittedName>
</protein>
<dbReference type="PANTHER" id="PTHR42973">
    <property type="entry name" value="BINDING OXIDOREDUCTASE, PUTATIVE (AFU_ORTHOLOGUE AFUA_1G17690)-RELATED"/>
    <property type="match status" value="1"/>
</dbReference>
<dbReference type="GO" id="GO:0004497">
    <property type="term" value="F:monooxygenase activity"/>
    <property type="evidence" value="ECO:0007669"/>
    <property type="project" value="UniProtKB-KW"/>
</dbReference>
<keyword evidence="3" id="KW-0274">FAD</keyword>
<dbReference type="InterPro" id="IPR016169">
    <property type="entry name" value="FAD-bd_PCMH_sub2"/>
</dbReference>
<dbReference type="PANTHER" id="PTHR42973:SF54">
    <property type="entry name" value="FAD-BINDING PCMH-TYPE DOMAIN-CONTAINING PROTEIN"/>
    <property type="match status" value="1"/>
</dbReference>
<name>A0AA37LB06_9PEZI</name>
<evidence type="ECO:0000313" key="8">
    <source>
        <dbReference type="Proteomes" id="UP001055115"/>
    </source>
</evidence>
<dbReference type="AlphaFoldDB" id="A0AA37LB06"/>
<feature type="signal peptide" evidence="5">
    <location>
        <begin position="1"/>
        <end position="18"/>
    </location>
</feature>
<dbReference type="InterPro" id="IPR016166">
    <property type="entry name" value="FAD-bd_PCMH"/>
</dbReference>
<sequence>MKSLTILVAAIWVSGTAATVVGTAAPRDIRARGNITGFEDFARSLGVGDDDLQAIATKYGSAKQIPKSAGVACLLAQYALGESQVDTSSLNQTVVDENWSQTCQIEPYCIIQPRNAGDVSTSLRIIDFFAAKFAVRSGGHSPNPGWASIGREGILVDLQRLNQVQLSDDRSFASVGPGGRWGDVYSTLDAQKAVVIGGRLPSVGVGGLILGEQFGLAADNVKNFEIVLGNGTISEVNANKNQDLFWALKGGGPNFGIVTRYDLYTVPVYEVWGEILIYSVDQAEDIIRAFDEWQKNGATDFKSAIALTISLDSITLGLVYSEPSAQRPAVFSPFEDLTPLLVALPPVNTTFAFVAQLLGSAFPTLPGRHDYRGHSSRIDTEVTIDVYRFWREKALDVRNATGANQTFAIQHVGDHLIQQGVQKGGNPLNIPAGKQQWWTTIIDWEHEEDDARVRAVSIETTAKWEELGESRGSNLAFVYMNDASRDQNPLRSYGAANLDKLKGIAAKYDPKQVFQKQQNGGFLVSRA</sequence>
<evidence type="ECO:0000256" key="2">
    <source>
        <dbReference type="ARBA" id="ARBA00022630"/>
    </source>
</evidence>
<dbReference type="SUPFAM" id="SSF56176">
    <property type="entry name" value="FAD-binding/transporter-associated domain-like"/>
    <property type="match status" value="1"/>
</dbReference>
<gene>
    <name evidence="7" type="ORF">ColSpa_03470</name>
</gene>
<proteinExistence type="inferred from homology"/>
<organism evidence="7 8">
    <name type="scientific">Colletotrichum spaethianum</name>
    <dbReference type="NCBI Taxonomy" id="700344"/>
    <lineage>
        <taxon>Eukaryota</taxon>
        <taxon>Fungi</taxon>
        <taxon>Dikarya</taxon>
        <taxon>Ascomycota</taxon>
        <taxon>Pezizomycotina</taxon>
        <taxon>Sordariomycetes</taxon>
        <taxon>Hypocreomycetidae</taxon>
        <taxon>Glomerellales</taxon>
        <taxon>Glomerellaceae</taxon>
        <taxon>Colletotrichum</taxon>
        <taxon>Colletotrichum spaethianum species complex</taxon>
    </lineage>
</organism>
<dbReference type="Proteomes" id="UP001055115">
    <property type="component" value="Unassembled WGS sequence"/>
</dbReference>
<dbReference type="PROSITE" id="PS51387">
    <property type="entry name" value="FAD_PCMH"/>
    <property type="match status" value="1"/>
</dbReference>
<dbReference type="RefSeq" id="XP_049125639.1">
    <property type="nucleotide sequence ID" value="XM_049269682.1"/>
</dbReference>
<evidence type="ECO:0000313" key="7">
    <source>
        <dbReference type="EMBL" id="GKT43289.1"/>
    </source>
</evidence>
<dbReference type="InterPro" id="IPR036318">
    <property type="entry name" value="FAD-bd_PCMH-like_sf"/>
</dbReference>
<dbReference type="Gene3D" id="3.30.465.10">
    <property type="match status" value="1"/>
</dbReference>
<keyword evidence="2" id="KW-0285">Flavoprotein</keyword>
<keyword evidence="8" id="KW-1185">Reference proteome</keyword>
<comment type="similarity">
    <text evidence="1">Belongs to the oxygen-dependent FAD-linked oxidoreductase family.</text>
</comment>
<dbReference type="Gene3D" id="3.40.462.20">
    <property type="match status" value="1"/>
</dbReference>
<reference evidence="7 8" key="1">
    <citation type="submission" date="2022-03" db="EMBL/GenBank/DDBJ databases">
        <title>Genome data of Colletotrichum spp.</title>
        <authorList>
            <person name="Utami Y.D."/>
            <person name="Hiruma K."/>
        </authorList>
    </citation>
    <scope>NUCLEOTIDE SEQUENCE [LARGE SCALE GENOMIC DNA]</scope>
    <source>
        <strain evidence="7 8">MAFF 239500</strain>
    </source>
</reference>
<feature type="domain" description="FAD-binding PCMH-type" evidence="6">
    <location>
        <begin position="103"/>
        <end position="268"/>
    </location>
</feature>
<keyword evidence="5" id="KW-0732">Signal</keyword>
<evidence type="ECO:0000256" key="1">
    <source>
        <dbReference type="ARBA" id="ARBA00005466"/>
    </source>
</evidence>
<dbReference type="Pfam" id="PF01565">
    <property type="entry name" value="FAD_binding_4"/>
    <property type="match status" value="1"/>
</dbReference>
<evidence type="ECO:0000259" key="6">
    <source>
        <dbReference type="PROSITE" id="PS51387"/>
    </source>
</evidence>
<accession>A0AA37LB06</accession>
<feature type="chain" id="PRO_5041428381" evidence="5">
    <location>
        <begin position="19"/>
        <end position="527"/>
    </location>
</feature>
<dbReference type="InterPro" id="IPR006094">
    <property type="entry name" value="Oxid_FAD_bind_N"/>
</dbReference>
<dbReference type="GO" id="GO:0071949">
    <property type="term" value="F:FAD binding"/>
    <property type="evidence" value="ECO:0007669"/>
    <property type="project" value="InterPro"/>
</dbReference>
<evidence type="ECO:0000256" key="4">
    <source>
        <dbReference type="ARBA" id="ARBA00023002"/>
    </source>
</evidence>